<proteinExistence type="predicted"/>
<sequence>MRLSTDLVAWRSISDSKGPESEKLKESVLMQSQCLSMMSQTEVIKQPDGYLDILHKLYQ</sequence>
<name>L8WXH2_THACA</name>
<dbReference type="Proteomes" id="UP000011668">
    <property type="component" value="Unassembled WGS sequence"/>
</dbReference>
<gene>
    <name evidence="1" type="ORF">AG1IA_04911</name>
</gene>
<accession>L8WXH2</accession>
<dbReference type="HOGENOM" id="CLU_2962492_0_0_1"/>
<evidence type="ECO:0000313" key="1">
    <source>
        <dbReference type="EMBL" id="ELU41059.1"/>
    </source>
</evidence>
<comment type="caution">
    <text evidence="1">The sequence shown here is derived from an EMBL/GenBank/DDBJ whole genome shotgun (WGS) entry which is preliminary data.</text>
</comment>
<dbReference type="AlphaFoldDB" id="L8WXH2"/>
<reference evidence="1 2" key="1">
    <citation type="journal article" date="2013" name="Nat. Commun.">
        <title>The evolution and pathogenic mechanisms of the rice sheath blight pathogen.</title>
        <authorList>
            <person name="Zheng A."/>
            <person name="Lin R."/>
            <person name="Xu L."/>
            <person name="Qin P."/>
            <person name="Tang C."/>
            <person name="Ai P."/>
            <person name="Zhang D."/>
            <person name="Liu Y."/>
            <person name="Sun Z."/>
            <person name="Feng H."/>
            <person name="Wang Y."/>
            <person name="Chen Y."/>
            <person name="Liang X."/>
            <person name="Fu R."/>
            <person name="Li Q."/>
            <person name="Zhang J."/>
            <person name="Yu X."/>
            <person name="Xie Z."/>
            <person name="Ding L."/>
            <person name="Guan P."/>
            <person name="Tang J."/>
            <person name="Liang Y."/>
            <person name="Wang S."/>
            <person name="Deng Q."/>
            <person name="Li S."/>
            <person name="Zhu J."/>
            <person name="Wang L."/>
            <person name="Liu H."/>
            <person name="Li P."/>
        </authorList>
    </citation>
    <scope>NUCLEOTIDE SEQUENCE [LARGE SCALE GENOMIC DNA]</scope>
    <source>
        <strain evidence="2">AG-1 IA</strain>
    </source>
</reference>
<protein>
    <submittedName>
        <fullName evidence="1">Uncharacterized protein</fullName>
    </submittedName>
</protein>
<keyword evidence="2" id="KW-1185">Reference proteome</keyword>
<organism evidence="1 2">
    <name type="scientific">Thanatephorus cucumeris (strain AG1-IA)</name>
    <name type="common">Rice sheath blight fungus</name>
    <name type="synonym">Rhizoctonia solani</name>
    <dbReference type="NCBI Taxonomy" id="983506"/>
    <lineage>
        <taxon>Eukaryota</taxon>
        <taxon>Fungi</taxon>
        <taxon>Dikarya</taxon>
        <taxon>Basidiomycota</taxon>
        <taxon>Agaricomycotina</taxon>
        <taxon>Agaricomycetes</taxon>
        <taxon>Cantharellales</taxon>
        <taxon>Ceratobasidiaceae</taxon>
        <taxon>Rhizoctonia</taxon>
        <taxon>Rhizoctonia solani AG-1</taxon>
    </lineage>
</organism>
<dbReference type="EMBL" id="AFRT01001186">
    <property type="protein sequence ID" value="ELU41059.1"/>
    <property type="molecule type" value="Genomic_DNA"/>
</dbReference>
<evidence type="ECO:0000313" key="2">
    <source>
        <dbReference type="Proteomes" id="UP000011668"/>
    </source>
</evidence>